<dbReference type="KEGG" id="azm:DM194_14665"/>
<keyword evidence="3" id="KW-0614">Plasmid</keyword>
<dbReference type="PRINTS" id="PR00111">
    <property type="entry name" value="ABHYDROLASE"/>
</dbReference>
<accession>A0A2U9S995</accession>
<dbReference type="OrthoDB" id="7253779at2"/>
<proteinExistence type="predicted"/>
<dbReference type="AlphaFoldDB" id="A0A2U9S995"/>
<dbReference type="SUPFAM" id="SSF53474">
    <property type="entry name" value="alpha/beta-Hydrolases"/>
    <property type="match status" value="1"/>
</dbReference>
<dbReference type="InterPro" id="IPR000639">
    <property type="entry name" value="Epox_hydrolase-like"/>
</dbReference>
<feature type="domain" description="AB hydrolase-1" evidence="2">
    <location>
        <begin position="17"/>
        <end position="260"/>
    </location>
</feature>
<dbReference type="Gene3D" id="3.40.50.1820">
    <property type="entry name" value="alpha/beta hydrolase"/>
    <property type="match status" value="1"/>
</dbReference>
<evidence type="ECO:0000313" key="3">
    <source>
        <dbReference type="EMBL" id="AWU95547.1"/>
    </source>
</evidence>
<keyword evidence="1 3" id="KW-0378">Hydrolase</keyword>
<dbReference type="InterPro" id="IPR029058">
    <property type="entry name" value="AB_hydrolase_fold"/>
</dbReference>
<name>A0A2U9S995_9PROT</name>
<dbReference type="PANTHER" id="PTHR43329">
    <property type="entry name" value="EPOXIDE HYDROLASE"/>
    <property type="match status" value="1"/>
</dbReference>
<evidence type="ECO:0000313" key="4">
    <source>
        <dbReference type="Proteomes" id="UP000249605"/>
    </source>
</evidence>
<dbReference type="Pfam" id="PF00561">
    <property type="entry name" value="Abhydrolase_1"/>
    <property type="match status" value="1"/>
</dbReference>
<dbReference type="GO" id="GO:0016787">
    <property type="term" value="F:hydrolase activity"/>
    <property type="evidence" value="ECO:0007669"/>
    <property type="project" value="UniProtKB-KW"/>
</dbReference>
<dbReference type="EMBL" id="CP029830">
    <property type="protein sequence ID" value="AWU95547.1"/>
    <property type="molecule type" value="Genomic_DNA"/>
</dbReference>
<dbReference type="InterPro" id="IPR000073">
    <property type="entry name" value="AB_hydrolase_1"/>
</dbReference>
<dbReference type="Proteomes" id="UP000249605">
    <property type="component" value="Plasmid unnamed1"/>
</dbReference>
<reference evidence="3 4" key="1">
    <citation type="submission" date="2018-06" db="EMBL/GenBank/DDBJ databases">
        <title>Complete genome sequencing of Azospirillum sp. M2T2B2.</title>
        <authorList>
            <person name="Heo J."/>
            <person name="Kim S.-J."/>
            <person name="Kwon S.-W."/>
            <person name="Anandham R."/>
        </authorList>
    </citation>
    <scope>NUCLEOTIDE SEQUENCE [LARGE SCALE GENOMIC DNA]</scope>
    <source>
        <strain evidence="3 4">M2T2B2</strain>
        <plasmid evidence="3 4">unnamed1</plasmid>
    </source>
</reference>
<keyword evidence="4" id="KW-1185">Reference proteome</keyword>
<evidence type="ECO:0000259" key="2">
    <source>
        <dbReference type="Pfam" id="PF00561"/>
    </source>
</evidence>
<protein>
    <submittedName>
        <fullName evidence="3">Alpha/beta hydrolase</fullName>
    </submittedName>
</protein>
<sequence length="288" mass="32452">MAPVRLHMIEAGPPDGPLVILLHGFPEFSYGWRHQIGPLAEAGFRVLALDQRGYGLSDMPPTIEDYRIDRLVDDVLRLAEEAGHRRFSVVGHDWGGIVAWWLALSHPDRVERLAILNAPHPATLRGHMAAHPGQLLKSWYVGFFQLPSLPERLMRAGGFRIAERALTSTSRPGTFGPEDLARYRKAWARPGALTGMLNWYRALRRNPRPPTSRVHSPTLIVWGDRDAFLDRGLADEAAVLCDDVRLVHLEQVSHWVQHEEAETVNRLLADFLQDVLDGKAIHRNGVRP</sequence>
<geneLocation type="plasmid" evidence="3 4">
    <name>unnamed1</name>
</geneLocation>
<evidence type="ECO:0000256" key="1">
    <source>
        <dbReference type="ARBA" id="ARBA00022801"/>
    </source>
</evidence>
<gene>
    <name evidence="3" type="ORF">DM194_14665</name>
</gene>
<dbReference type="PRINTS" id="PR00412">
    <property type="entry name" value="EPOXHYDRLASE"/>
</dbReference>
<organism evidence="3 4">
    <name type="scientific">Azospirillum ramasamyi</name>
    <dbReference type="NCBI Taxonomy" id="682998"/>
    <lineage>
        <taxon>Bacteria</taxon>
        <taxon>Pseudomonadati</taxon>
        <taxon>Pseudomonadota</taxon>
        <taxon>Alphaproteobacteria</taxon>
        <taxon>Rhodospirillales</taxon>
        <taxon>Azospirillaceae</taxon>
        <taxon>Azospirillum</taxon>
    </lineage>
</organism>